<proteinExistence type="inferred from homology"/>
<dbReference type="Pfam" id="PF02522">
    <property type="entry name" value="Antibiotic_NAT"/>
    <property type="match status" value="1"/>
</dbReference>
<evidence type="ECO:0000313" key="2">
    <source>
        <dbReference type="EMBL" id="AMC93018.1"/>
    </source>
</evidence>
<dbReference type="EMBL" id="CP013213">
    <property type="protein sequence ID" value="AMC93018.1"/>
    <property type="molecule type" value="Genomic_DNA"/>
</dbReference>
<evidence type="ECO:0000256" key="1">
    <source>
        <dbReference type="RuleBase" id="RU365031"/>
    </source>
</evidence>
<dbReference type="InterPro" id="IPR003679">
    <property type="entry name" value="Amioglycoside_AcTrfase"/>
</dbReference>
<organism evidence="2 3">
    <name type="scientific">Erysipelothrix larvae</name>
    <dbReference type="NCBI Taxonomy" id="1514105"/>
    <lineage>
        <taxon>Bacteria</taxon>
        <taxon>Bacillati</taxon>
        <taxon>Bacillota</taxon>
        <taxon>Erysipelotrichia</taxon>
        <taxon>Erysipelotrichales</taxon>
        <taxon>Erysipelotrichaceae</taxon>
        <taxon>Erysipelothrix</taxon>
    </lineage>
</organism>
<dbReference type="AlphaFoldDB" id="A0A120JTI8"/>
<gene>
    <name evidence="2" type="ORF">AOC36_03180</name>
</gene>
<dbReference type="GO" id="GO:0046677">
    <property type="term" value="P:response to antibiotic"/>
    <property type="evidence" value="ECO:0007669"/>
    <property type="project" value="UniProtKB-KW"/>
</dbReference>
<keyword evidence="1" id="KW-0012">Acyltransferase</keyword>
<keyword evidence="1" id="KW-0046">Antibiotic resistance</keyword>
<keyword evidence="1" id="KW-0808">Transferase</keyword>
<dbReference type="Proteomes" id="UP000063781">
    <property type="component" value="Chromosome"/>
</dbReference>
<dbReference type="STRING" id="1514105.AOC36_03180"/>
<comment type="similarity">
    <text evidence="1">Belongs to the antibiotic N-acetyltransferase family.</text>
</comment>
<evidence type="ECO:0000313" key="3">
    <source>
        <dbReference type="Proteomes" id="UP000063781"/>
    </source>
</evidence>
<protein>
    <recommendedName>
        <fullName evidence="1">Aminoglycoside N(3)-acetyltransferase</fullName>
        <ecNumber evidence="1">2.3.1.-</ecNumber>
    </recommendedName>
</protein>
<dbReference type="SUPFAM" id="SSF110710">
    <property type="entry name" value="TTHA0583/YokD-like"/>
    <property type="match status" value="1"/>
</dbReference>
<dbReference type="KEGG" id="erl:AOC36_03180"/>
<dbReference type="EC" id="2.3.1.-" evidence="1"/>
<sequence length="229" mass="26146">MISQAIKQQVQRVFDAYAVRRDAVVLLCVDPTLDKRYVKPLLESVISMVGEGCVCIVGDCSFNTNEQDVKSLRSLTNQERLVLAADYPLQLLSLRQDSILARHPSLSMGGVGKMAKFIFRHSHLDFPYDKPSAFSDLEDLNAFFLCVGNVYPKFALKYADSTNPQRVIKKESCVYNNELLSYLDFECDFKAIDDNFYHLDEVSYDAEGYLDIYSGWYSNIIIELRKSSR</sequence>
<dbReference type="RefSeq" id="WP_067631401.1">
    <property type="nucleotide sequence ID" value="NZ_CP013213.1"/>
</dbReference>
<reference evidence="2 3" key="1">
    <citation type="submission" date="2015-10" db="EMBL/GenBank/DDBJ databases">
        <title>Erysipelothrix larvae sp. LV19 isolated from the larval gut of the rhinoceros beetle, Trypoxylus dichotomus.</title>
        <authorList>
            <person name="Lim S."/>
            <person name="Kim B.-C."/>
        </authorList>
    </citation>
    <scope>NUCLEOTIDE SEQUENCE [LARGE SCALE GENOMIC DNA]</scope>
    <source>
        <strain evidence="2 3">LV19</strain>
    </source>
</reference>
<comment type="catalytic activity">
    <reaction evidence="1">
        <text>a 2-deoxystreptamine antibiotic + acetyl-CoA = an N(3)-acetyl-2-deoxystreptamine antibiotic + CoA + H(+)</text>
        <dbReference type="Rhea" id="RHEA:12665"/>
        <dbReference type="ChEBI" id="CHEBI:15378"/>
        <dbReference type="ChEBI" id="CHEBI:57287"/>
        <dbReference type="ChEBI" id="CHEBI:57288"/>
        <dbReference type="ChEBI" id="CHEBI:57921"/>
        <dbReference type="ChEBI" id="CHEBI:77452"/>
        <dbReference type="EC" id="2.3.1.81"/>
    </reaction>
</comment>
<dbReference type="GO" id="GO:0046353">
    <property type="term" value="F:aminoglycoside 3-N-acetyltransferase activity"/>
    <property type="evidence" value="ECO:0007669"/>
    <property type="project" value="UniProtKB-EC"/>
</dbReference>
<name>A0A120JTI8_9FIRM</name>
<dbReference type="OrthoDB" id="1645063at2"/>
<keyword evidence="3" id="KW-1185">Reference proteome</keyword>
<dbReference type="InterPro" id="IPR028345">
    <property type="entry name" value="Antibiotic_NAT-like"/>
</dbReference>
<accession>A0A120JTI8</accession>